<keyword evidence="1" id="KW-1185">Reference proteome</keyword>
<dbReference type="OrthoDB" id="1110082at2759"/>
<proteinExistence type="predicted"/>
<protein>
    <submittedName>
        <fullName evidence="2">Uncharacterized protein LOC113786742</fullName>
    </submittedName>
</protein>
<dbReference type="RefSeq" id="XP_027190924.1">
    <property type="nucleotide sequence ID" value="XM_027335123.1"/>
</dbReference>
<organism evidence="1 2">
    <name type="scientific">Cicer arietinum</name>
    <name type="common">Chickpea</name>
    <name type="synonym">Garbanzo</name>
    <dbReference type="NCBI Taxonomy" id="3827"/>
    <lineage>
        <taxon>Eukaryota</taxon>
        <taxon>Viridiplantae</taxon>
        <taxon>Streptophyta</taxon>
        <taxon>Embryophyta</taxon>
        <taxon>Tracheophyta</taxon>
        <taxon>Spermatophyta</taxon>
        <taxon>Magnoliopsida</taxon>
        <taxon>eudicotyledons</taxon>
        <taxon>Gunneridae</taxon>
        <taxon>Pentapetalae</taxon>
        <taxon>rosids</taxon>
        <taxon>fabids</taxon>
        <taxon>Fabales</taxon>
        <taxon>Fabaceae</taxon>
        <taxon>Papilionoideae</taxon>
        <taxon>50 kb inversion clade</taxon>
        <taxon>NPAAA clade</taxon>
        <taxon>Hologalegina</taxon>
        <taxon>IRL clade</taxon>
        <taxon>Cicereae</taxon>
        <taxon>Cicer</taxon>
    </lineage>
</organism>
<dbReference type="PaxDb" id="3827-XP_004503046.1"/>
<reference evidence="1" key="1">
    <citation type="journal article" date="2013" name="Nat. Biotechnol.">
        <title>Draft genome sequence of chickpea (Cicer arietinum) provides a resource for trait improvement.</title>
        <authorList>
            <person name="Varshney R.K."/>
            <person name="Song C."/>
            <person name="Saxena R.K."/>
            <person name="Azam S."/>
            <person name="Yu S."/>
            <person name="Sharpe A.G."/>
            <person name="Cannon S."/>
            <person name="Baek J."/>
            <person name="Rosen B.D."/>
            <person name="Tar'an B."/>
            <person name="Millan T."/>
            <person name="Zhang X."/>
            <person name="Ramsay L.D."/>
            <person name="Iwata A."/>
            <person name="Wang Y."/>
            <person name="Nelson W."/>
            <person name="Farmer A.D."/>
            <person name="Gaur P.M."/>
            <person name="Soderlund C."/>
            <person name="Penmetsa R.V."/>
            <person name="Xu C."/>
            <person name="Bharti A.K."/>
            <person name="He W."/>
            <person name="Winter P."/>
            <person name="Zhao S."/>
            <person name="Hane J.K."/>
            <person name="Carrasquilla-Garcia N."/>
            <person name="Condie J.A."/>
            <person name="Upadhyaya H.D."/>
            <person name="Luo M.C."/>
            <person name="Thudi M."/>
            <person name="Gowda C.L."/>
            <person name="Singh N.P."/>
            <person name="Lichtenzveig J."/>
            <person name="Gali K.K."/>
            <person name="Rubio J."/>
            <person name="Nadarajan N."/>
            <person name="Dolezel J."/>
            <person name="Bansal K.C."/>
            <person name="Xu X."/>
            <person name="Edwards D."/>
            <person name="Zhang G."/>
            <person name="Kahl G."/>
            <person name="Gil J."/>
            <person name="Singh K.B."/>
            <person name="Datta S.K."/>
            <person name="Jackson S.A."/>
            <person name="Wang J."/>
            <person name="Cook D.R."/>
        </authorList>
    </citation>
    <scope>NUCLEOTIDE SEQUENCE [LARGE SCALE GENOMIC DNA]</scope>
    <source>
        <strain evidence="1">cv. CDC Frontier</strain>
    </source>
</reference>
<dbReference type="GeneID" id="113786742"/>
<dbReference type="KEGG" id="cam:113786742"/>
<gene>
    <name evidence="2" type="primary">LOC113786742</name>
</gene>
<dbReference type="Proteomes" id="UP000087171">
    <property type="component" value="Chromosome Ca5"/>
</dbReference>
<accession>A0A3Q7XBG2</accession>
<dbReference type="STRING" id="3827.A0A3Q7XBG2"/>
<evidence type="ECO:0000313" key="2">
    <source>
        <dbReference type="RefSeq" id="XP_027190924.1"/>
    </source>
</evidence>
<dbReference type="AlphaFoldDB" id="A0A3Q7XBG2"/>
<reference evidence="2" key="2">
    <citation type="submission" date="2025-08" db="UniProtKB">
        <authorList>
            <consortium name="RefSeq"/>
        </authorList>
    </citation>
    <scope>IDENTIFICATION</scope>
    <source>
        <tissue evidence="2">Etiolated seedlings</tissue>
    </source>
</reference>
<sequence>MFFNEGTKSNLTCALKVDTNSKGWSETTSKILRKIKGLNYNLDTKDGMIYISGKVDPHKILRMITKHAKKVELCWMKTVEQQYGNGNNYGMDQHMPISGYTASYHNNRGYYTHPPPPMSYSHSAPHQNHCYIPQLSYNSYWM</sequence>
<name>A0A3Q7XBG2_CICAR</name>
<evidence type="ECO:0000313" key="1">
    <source>
        <dbReference type="Proteomes" id="UP000087171"/>
    </source>
</evidence>